<protein>
    <recommendedName>
        <fullName evidence="5">MMS19 nucleotide excision repair protein</fullName>
    </recommendedName>
</protein>
<accession>A0AAW0AGD5</accession>
<evidence type="ECO:0000259" key="7">
    <source>
        <dbReference type="Pfam" id="PF14500"/>
    </source>
</evidence>
<dbReference type="GO" id="GO:0016226">
    <property type="term" value="P:iron-sulfur cluster assembly"/>
    <property type="evidence" value="ECO:0007669"/>
    <property type="project" value="UniProtKB-UniRule"/>
</dbReference>
<dbReference type="InterPro" id="IPR039920">
    <property type="entry name" value="MMS19"/>
</dbReference>
<evidence type="ECO:0000313" key="8">
    <source>
        <dbReference type="EMBL" id="KAK7008146.1"/>
    </source>
</evidence>
<reference evidence="8 9" key="1">
    <citation type="journal article" date="2024" name="J Genomics">
        <title>Draft genome sequencing and assembly of Favolaschia claudopus CIRM-BRFM 2984 isolated from oak limbs.</title>
        <authorList>
            <person name="Navarro D."/>
            <person name="Drula E."/>
            <person name="Chaduli D."/>
            <person name="Cazenave R."/>
            <person name="Ahrendt S."/>
            <person name="Wang J."/>
            <person name="Lipzen A."/>
            <person name="Daum C."/>
            <person name="Barry K."/>
            <person name="Grigoriev I.V."/>
            <person name="Favel A."/>
            <person name="Rosso M.N."/>
            <person name="Martin F."/>
        </authorList>
    </citation>
    <scope>NUCLEOTIDE SEQUENCE [LARGE SCALE GENOMIC DNA]</scope>
    <source>
        <strain evidence="8 9">CIRM-BRFM 2984</strain>
    </source>
</reference>
<dbReference type="GO" id="GO:0005634">
    <property type="term" value="C:nucleus"/>
    <property type="evidence" value="ECO:0007669"/>
    <property type="project" value="UniProtKB-SubCell"/>
</dbReference>
<dbReference type="InterPro" id="IPR016024">
    <property type="entry name" value="ARM-type_fold"/>
</dbReference>
<dbReference type="Proteomes" id="UP001362999">
    <property type="component" value="Unassembled WGS sequence"/>
</dbReference>
<dbReference type="GO" id="GO:0051604">
    <property type="term" value="P:protein maturation"/>
    <property type="evidence" value="ECO:0007669"/>
    <property type="project" value="UniProtKB-UniRule"/>
</dbReference>
<feature type="domain" description="MMS19 C-terminal" evidence="6">
    <location>
        <begin position="567"/>
        <end position="1010"/>
    </location>
</feature>
<keyword evidence="4 5" id="KW-0539">Nucleus</keyword>
<dbReference type="AlphaFoldDB" id="A0AAW0AGD5"/>
<evidence type="ECO:0000256" key="3">
    <source>
        <dbReference type="ARBA" id="ARBA00022737"/>
    </source>
</evidence>
<dbReference type="InterPro" id="IPR029240">
    <property type="entry name" value="MMS19_N"/>
</dbReference>
<proteinExistence type="inferred from homology"/>
<dbReference type="Gene3D" id="1.25.10.10">
    <property type="entry name" value="Leucine-rich Repeat Variant"/>
    <property type="match status" value="2"/>
</dbReference>
<evidence type="ECO:0000256" key="4">
    <source>
        <dbReference type="ARBA" id="ARBA00023242"/>
    </source>
</evidence>
<evidence type="ECO:0000313" key="9">
    <source>
        <dbReference type="Proteomes" id="UP001362999"/>
    </source>
</evidence>
<keyword evidence="9" id="KW-1185">Reference proteome</keyword>
<sequence>MAWTSADSSQTMEQLVTTWIVSGRDEEIAEAVLGRLGSCCRKPGSLNLVSLEVSEGRLLGVVKALGTYLTAEQDDLRTKGVDFLATVITRCPPESLNRQSVKVLTVFFCDKLEDTETIVPALKGLASLPSICSSADALVMIKAVFAHVKMRALVQSVRFHVFTIIDGLIANHRETLKGMKSEFILPYIYLAEGEKDPRNLLVAFAIARVIAVEFDCADHIEALSNIIFCYFPITFRPPPNDPYGITADDLRNMLRRCLSAHPSFGPIGIPIFLEKMAAGSPAIKRDTLETMTECFPVYGSTFLRTSARKLWNAIKLEIFQPTDSITEGVALVTIQALVKTIHAEDDSQDEEMQGLARDACEECIGILREPEKSQAKPAIKVLCAFMATTPSVARFTLAHAVPHLLKLFADPKEVPSRHPVLLLLSDIIAAARDSLRANSDQSMTDKESEPPLAPYKDEVLGVLVSGLAATPTTRAALAGLTGLVSTPNLLSDAEVGFIVLKVNEVLQNSLDEEHSDDRNAVLKLLITISSTSPTHIRDQTLPLLLSDLPDVAPPRDALGARARYQHVLSALSTLCAPPALFERLVGALAHRLATLALLQEGASDFELSGAYLHALLSAVKRALAAKVDENHTDVAGYADTFVPALYGLCVRAALKGGPAREPRVIGASSDIVRLVVQSLTPVRQQEFASALFSAFLQGKIDALCLPEHVSMEDGFSPFAAKATTDERNLLALFEAGTTPLHPSVTIDPDINACTEGILLQGSTHTDNEQQVNAVLRVVGSIVNKHADELGLFLEQKMAVYWPEQILNQGASPERRRHAIKVWTWISKGLLVRNHTQANDFIQRLFDAFSDDVIGADAAKAFGDIAATDNVLTKRNSAIVKFLWAQKFTNGILPRLISGAKDDSDAALQRAHLIALTSLLKAVPNTVYAHEMAQLLPLLLRALHLPDPQIRANVLETLLSAVVQHPSTHAILEEHASALARQLLTYTSLRNTPMTSTSIRIAALRCLGALPGVVRYDVLHPCKADVLRALVDALDDPKRDVRREAVDAREIWFKYNG</sequence>
<dbReference type="Pfam" id="PF12460">
    <property type="entry name" value="MMS19_C"/>
    <property type="match status" value="1"/>
</dbReference>
<name>A0AAW0AGD5_9AGAR</name>
<feature type="domain" description="MMS19 N-terminal" evidence="7">
    <location>
        <begin position="62"/>
        <end position="320"/>
    </location>
</feature>
<evidence type="ECO:0000256" key="1">
    <source>
        <dbReference type="ARBA" id="ARBA00004123"/>
    </source>
</evidence>
<comment type="function">
    <text evidence="5">Key component of the cytosolic iron-sulfur protein assembly (CIA) complex, a multiprotein complex that mediates the incorporation of iron-sulfur cluster into apoproteins specifically involved in DNA metabolism and genomic integrity. In the CIA complex, MMS19 acts as an adapter between early-acting CIA components and a subset of cellular target iron-sulfur proteins.</text>
</comment>
<evidence type="ECO:0000259" key="6">
    <source>
        <dbReference type="Pfam" id="PF12460"/>
    </source>
</evidence>
<evidence type="ECO:0000256" key="2">
    <source>
        <dbReference type="ARBA" id="ARBA00009340"/>
    </source>
</evidence>
<comment type="subcellular location">
    <subcellularLocation>
        <location evidence="1 5">Nucleus</location>
    </subcellularLocation>
</comment>
<dbReference type="InterPro" id="IPR011989">
    <property type="entry name" value="ARM-like"/>
</dbReference>
<dbReference type="GO" id="GO:0097361">
    <property type="term" value="C:cytosolic [4Fe-4S] assembly targeting complex"/>
    <property type="evidence" value="ECO:0007669"/>
    <property type="project" value="UniProtKB-UniRule"/>
</dbReference>
<dbReference type="PANTHER" id="PTHR12891:SF0">
    <property type="entry name" value="MMS19 NUCLEOTIDE EXCISION REPAIR PROTEIN HOMOLOG"/>
    <property type="match status" value="1"/>
</dbReference>
<evidence type="ECO:0000256" key="5">
    <source>
        <dbReference type="RuleBase" id="RU367072"/>
    </source>
</evidence>
<dbReference type="Pfam" id="PF14500">
    <property type="entry name" value="MMS19_N"/>
    <property type="match status" value="1"/>
</dbReference>
<keyword evidence="3" id="KW-0677">Repeat</keyword>
<dbReference type="EMBL" id="JAWWNJ010000069">
    <property type="protein sequence ID" value="KAK7008146.1"/>
    <property type="molecule type" value="Genomic_DNA"/>
</dbReference>
<comment type="similarity">
    <text evidence="2 5">Belongs to the MET18/MMS19 family.</text>
</comment>
<dbReference type="GO" id="GO:0006281">
    <property type="term" value="P:DNA repair"/>
    <property type="evidence" value="ECO:0007669"/>
    <property type="project" value="UniProtKB-UniRule"/>
</dbReference>
<comment type="caution">
    <text evidence="8">The sequence shown here is derived from an EMBL/GenBank/DDBJ whole genome shotgun (WGS) entry which is preliminary data.</text>
</comment>
<keyword evidence="5" id="KW-0227">DNA damage</keyword>
<keyword evidence="5" id="KW-0234">DNA repair</keyword>
<dbReference type="InterPro" id="IPR024687">
    <property type="entry name" value="MMS19_C"/>
</dbReference>
<gene>
    <name evidence="8" type="ORF">R3P38DRAFT_1627932</name>
</gene>
<dbReference type="PANTHER" id="PTHR12891">
    <property type="entry name" value="DNA REPAIR/TRANSCRIPTION PROTEIN MET18/MMS19"/>
    <property type="match status" value="1"/>
</dbReference>
<dbReference type="SUPFAM" id="SSF48371">
    <property type="entry name" value="ARM repeat"/>
    <property type="match status" value="1"/>
</dbReference>
<organism evidence="8 9">
    <name type="scientific">Favolaschia claudopus</name>
    <dbReference type="NCBI Taxonomy" id="2862362"/>
    <lineage>
        <taxon>Eukaryota</taxon>
        <taxon>Fungi</taxon>
        <taxon>Dikarya</taxon>
        <taxon>Basidiomycota</taxon>
        <taxon>Agaricomycotina</taxon>
        <taxon>Agaricomycetes</taxon>
        <taxon>Agaricomycetidae</taxon>
        <taxon>Agaricales</taxon>
        <taxon>Marasmiineae</taxon>
        <taxon>Mycenaceae</taxon>
        <taxon>Favolaschia</taxon>
    </lineage>
</organism>